<keyword evidence="2 5" id="KW-0456">Lyase</keyword>
<evidence type="ECO:0000256" key="3">
    <source>
        <dbReference type="ARBA" id="ARBA00023270"/>
    </source>
</evidence>
<dbReference type="GO" id="GO:0016830">
    <property type="term" value="F:carbon-carbon lyase activity"/>
    <property type="evidence" value="ECO:0007669"/>
    <property type="project" value="UniProtKB-UniRule"/>
</dbReference>
<feature type="active site" description="Schiff-base intermediate with substrate" evidence="5 6">
    <location>
        <position position="27"/>
    </location>
</feature>
<evidence type="ECO:0000256" key="4">
    <source>
        <dbReference type="ARBA" id="ARBA00047628"/>
    </source>
</evidence>
<gene>
    <name evidence="5" type="primary">mfnB</name>
    <name evidence="9" type="ORF">ENL48_02090</name>
    <name evidence="8" type="ORF">ENT89_06280</name>
    <name evidence="7" type="ORF">ENX77_03670</name>
</gene>
<reference evidence="7" key="1">
    <citation type="journal article" date="2020" name="mSystems">
        <title>Genome- and Community-Level Interaction Insights into Carbon Utilization and Element Cycling Functions of Hydrothermarchaeota in Hydrothermal Sediment.</title>
        <authorList>
            <person name="Zhou Z."/>
            <person name="Liu Y."/>
            <person name="Xu W."/>
            <person name="Pan J."/>
            <person name="Luo Z.H."/>
            <person name="Li M."/>
        </authorList>
    </citation>
    <scope>NUCLEOTIDE SEQUENCE [LARGE SCALE GENOMIC DNA]</scope>
    <source>
        <strain evidence="9">SpSt-10</strain>
        <strain evidence="8">SpSt-62</strain>
        <strain evidence="7">SpSt-97</strain>
    </source>
</reference>
<keyword evidence="3 5" id="KW-0704">Schiff base</keyword>
<dbReference type="SUPFAM" id="SSF51569">
    <property type="entry name" value="Aldolase"/>
    <property type="match status" value="1"/>
</dbReference>
<name>A0A7C3UBX4_9EURY</name>
<proteinExistence type="inferred from homology"/>
<comment type="function">
    <text evidence="1 5">Catalyzes the formation of 4-(hydroxymethyl)-2-furancarboxaldehyde phosphate (4-HFC-P) from two molecules of glyceraldehyde-3-P (GA-3-P).</text>
</comment>
<evidence type="ECO:0000256" key="5">
    <source>
        <dbReference type="HAMAP-Rule" id="MF_00681"/>
    </source>
</evidence>
<dbReference type="InterPro" id="IPR035081">
    <property type="entry name" value="4HFCP_synth_arc"/>
</dbReference>
<evidence type="ECO:0000313" key="7">
    <source>
        <dbReference type="EMBL" id="HGE66210.1"/>
    </source>
</evidence>
<dbReference type="GO" id="GO:2001120">
    <property type="term" value="P:methanofuran biosynthetic process"/>
    <property type="evidence" value="ECO:0007669"/>
    <property type="project" value="UniProtKB-UniRule"/>
</dbReference>
<dbReference type="EMBL" id="DTPI01000024">
    <property type="protein sequence ID" value="HGE66210.1"/>
    <property type="molecule type" value="Genomic_DNA"/>
</dbReference>
<dbReference type="InterPro" id="IPR036206">
    <property type="entry name" value="ThiamineP_synth_sf"/>
</dbReference>
<dbReference type="InterPro" id="IPR007565">
    <property type="entry name" value="4HFCP_synth"/>
</dbReference>
<evidence type="ECO:0000313" key="9">
    <source>
        <dbReference type="EMBL" id="HHF48013.1"/>
    </source>
</evidence>
<dbReference type="EC" id="4.2.3.153" evidence="5"/>
<dbReference type="EMBL" id="DRUC01000037">
    <property type="protein sequence ID" value="HHF48013.1"/>
    <property type="molecule type" value="Genomic_DNA"/>
</dbReference>
<comment type="similarity">
    <text evidence="5">Belongs to the MfnB family.</text>
</comment>
<dbReference type="Pfam" id="PF04476">
    <property type="entry name" value="4HFCP_synth"/>
    <property type="match status" value="1"/>
</dbReference>
<evidence type="ECO:0000256" key="1">
    <source>
        <dbReference type="ARBA" id="ARBA00003810"/>
    </source>
</evidence>
<dbReference type="PIRSF" id="PIRSF015957">
    <property type="entry name" value="UCP015957"/>
    <property type="match status" value="1"/>
</dbReference>
<dbReference type="EMBL" id="DTAK01000046">
    <property type="protein sequence ID" value="HGU59739.1"/>
    <property type="molecule type" value="Genomic_DNA"/>
</dbReference>
<comment type="pathway">
    <text evidence="5">Cofactor biosynthesis; methanofuran biosynthesis.</text>
</comment>
<protein>
    <recommendedName>
        <fullName evidence="5">(5-formylfuran-3-yl)methyl phosphate synthase</fullName>
        <ecNumber evidence="5">4.2.3.153</ecNumber>
    </recommendedName>
    <alternativeName>
        <fullName evidence="5">4-(hydroxymethyl)-2-furancarboxaldehyde-phosphate synthase</fullName>
        <shortName evidence="5">4-HFC-P synthase</shortName>
    </alternativeName>
</protein>
<feature type="active site" description="Proton acceptor" evidence="5 6">
    <location>
        <position position="86"/>
    </location>
</feature>
<accession>A0A7C3UBX4</accession>
<dbReference type="NCBIfam" id="NF002575">
    <property type="entry name" value="PRK02227.1-3"/>
    <property type="match status" value="1"/>
</dbReference>
<organism evidence="7">
    <name type="scientific">Geoglobus ahangari</name>
    <dbReference type="NCBI Taxonomy" id="113653"/>
    <lineage>
        <taxon>Archaea</taxon>
        <taxon>Methanobacteriati</taxon>
        <taxon>Methanobacteriota</taxon>
        <taxon>Archaeoglobi</taxon>
        <taxon>Archaeoglobales</taxon>
        <taxon>Archaeoglobaceae</taxon>
        <taxon>Geoglobus</taxon>
    </lineage>
</organism>
<dbReference type="HAMAP" id="MF_00681">
    <property type="entry name" value="MfnB"/>
    <property type="match status" value="1"/>
</dbReference>
<dbReference type="UniPathway" id="UPA00080"/>
<dbReference type="SUPFAM" id="SSF51391">
    <property type="entry name" value="Thiamin phosphate synthase"/>
    <property type="match status" value="1"/>
</dbReference>
<sequence>MKVLVSPMNVEEAIESLKGGADIIDVKNPKEGSLGANFPWVIREIKKLAEKEGKLLSATIGDMDFKPGTASLAALGAAVAGADYIKVGLFGVKTEDQVYEMMSNVVKAVKDYKPDAFVVAAAYADYFRIGSISPLKIAEPAYRAGCDVIMVDTGIKDGKSLFEFMSFEQLQKFIDSAKERGMMCALAGNLSWDHIDILKKLKPDVIGVRTMVCESGRNSKIKRELVAKLVSAMQ</sequence>
<evidence type="ECO:0000256" key="6">
    <source>
        <dbReference type="PIRSR" id="PIRSR015957-1"/>
    </source>
</evidence>
<comment type="caution">
    <text evidence="7">The sequence shown here is derived from an EMBL/GenBank/DDBJ whole genome shotgun (WGS) entry which is preliminary data.</text>
</comment>
<dbReference type="AlphaFoldDB" id="A0A7C3UBX4"/>
<comment type="catalytic activity">
    <reaction evidence="4 5">
        <text>2 D-glyceraldehyde 3-phosphate = 4-(hydroxymethyl)-2-furancarboxaldehyde phosphate + phosphate + 2 H2O</text>
        <dbReference type="Rhea" id="RHEA:43536"/>
        <dbReference type="ChEBI" id="CHEBI:15377"/>
        <dbReference type="ChEBI" id="CHEBI:43474"/>
        <dbReference type="ChEBI" id="CHEBI:59776"/>
        <dbReference type="ChEBI" id="CHEBI:83407"/>
        <dbReference type="EC" id="4.2.3.153"/>
    </reaction>
</comment>
<evidence type="ECO:0000313" key="8">
    <source>
        <dbReference type="EMBL" id="HGU59739.1"/>
    </source>
</evidence>
<evidence type="ECO:0000256" key="2">
    <source>
        <dbReference type="ARBA" id="ARBA00023239"/>
    </source>
</evidence>